<dbReference type="PANTHER" id="PTHR42813">
    <property type="entry name" value="ZINC-TYPE ALCOHOL DEHYDROGENASE-LIKE"/>
    <property type="match status" value="1"/>
</dbReference>
<reference evidence="9 10" key="1">
    <citation type="submission" date="2017-07" db="EMBL/GenBank/DDBJ databases">
        <title>Complete genome sequence of Spiroplasma corruscae EC-1 (DSM 19793).</title>
        <authorList>
            <person name="Tsai Y.-M."/>
            <person name="Lo W.-S."/>
            <person name="Kuo C.-H."/>
        </authorList>
    </citation>
    <scope>NUCLEOTIDE SEQUENCE [LARGE SCALE GENOMIC DNA]</scope>
    <source>
        <strain evidence="9 10">EC-1</strain>
    </source>
</reference>
<dbReference type="GO" id="GO:0016491">
    <property type="term" value="F:oxidoreductase activity"/>
    <property type="evidence" value="ECO:0007669"/>
    <property type="project" value="UniProtKB-KW"/>
</dbReference>
<gene>
    <name evidence="9" type="primary">adh</name>
    <name evidence="9" type="ORF">SCORR_v1c05760</name>
</gene>
<evidence type="ECO:0000256" key="1">
    <source>
        <dbReference type="ARBA" id="ARBA00001947"/>
    </source>
</evidence>
<dbReference type="PANTHER" id="PTHR42813:SF4">
    <property type="entry name" value="NADP-DEPENDENT ISOPROPANOL DEHYDROGENASE"/>
    <property type="match status" value="1"/>
</dbReference>
<comment type="similarity">
    <text evidence="2 6">Belongs to the zinc-containing alcohol dehydrogenase family.</text>
</comment>
<evidence type="ECO:0000256" key="5">
    <source>
        <dbReference type="ARBA" id="ARBA00023002"/>
    </source>
</evidence>
<evidence type="ECO:0000259" key="8">
    <source>
        <dbReference type="Pfam" id="PF08240"/>
    </source>
</evidence>
<evidence type="ECO:0000256" key="2">
    <source>
        <dbReference type="ARBA" id="ARBA00008072"/>
    </source>
</evidence>
<dbReference type="AlphaFoldDB" id="A0A222EPA5"/>
<feature type="domain" description="Alcohol dehydrogenase-like C-terminal" evidence="7">
    <location>
        <begin position="179"/>
        <end position="294"/>
    </location>
</feature>
<dbReference type="InterPro" id="IPR013149">
    <property type="entry name" value="ADH-like_C"/>
</dbReference>
<dbReference type="EMBL" id="CP022535">
    <property type="protein sequence ID" value="ASP28348.1"/>
    <property type="molecule type" value="Genomic_DNA"/>
</dbReference>
<dbReference type="GO" id="GO:0008270">
    <property type="term" value="F:zinc ion binding"/>
    <property type="evidence" value="ECO:0007669"/>
    <property type="project" value="InterPro"/>
</dbReference>
<dbReference type="RefSeq" id="WP_094048992.1">
    <property type="nucleotide sequence ID" value="NZ_CP022535.1"/>
</dbReference>
<sequence>MKAACFEKNSLKYVVKDVEKPVIQKQTDAIVKMMYTTICGTDLHILKGDVPEVPDNCILGHEGIGVIEQLGSDVKNHKVGDVVIISCITSCGTCKYCKKNYQSHCIDGGWIFGHLIDGTHSEYIRVPHASNSLHKVDSSKPGFENLVLISDIFPTSYEIGVLNGEIKEGDIVTIIGAGPIGLAGLMSAKQKNPKKIIMIDLDQSRLDFAKANGATDIICATGDEAIKEVMNMTNNEGSNVVIEAIGTKFTFDLAQKIVSIAGNIAIVGVFGESVEFNLQDLWIKNIKLTTGLVNAYSSLELIKNIDEHKIPIDKLISHRFNFSEIEKAFDVFKNAKDNKALKVLIKF</sequence>
<organism evidence="9 10">
    <name type="scientific">Spiroplasma corruscae</name>
    <dbReference type="NCBI Taxonomy" id="216934"/>
    <lineage>
        <taxon>Bacteria</taxon>
        <taxon>Bacillati</taxon>
        <taxon>Mycoplasmatota</taxon>
        <taxon>Mollicutes</taxon>
        <taxon>Entomoplasmatales</taxon>
        <taxon>Spiroplasmataceae</taxon>
        <taxon>Spiroplasma</taxon>
    </lineage>
</organism>
<dbReference type="InterPro" id="IPR036291">
    <property type="entry name" value="NAD(P)-bd_dom_sf"/>
</dbReference>
<dbReference type="Pfam" id="PF08240">
    <property type="entry name" value="ADH_N"/>
    <property type="match status" value="1"/>
</dbReference>
<dbReference type="PROSITE" id="PS00059">
    <property type="entry name" value="ADH_ZINC"/>
    <property type="match status" value="1"/>
</dbReference>
<feature type="domain" description="Alcohol dehydrogenase-like N-terminal" evidence="8">
    <location>
        <begin position="26"/>
        <end position="130"/>
    </location>
</feature>
<dbReference type="InterPro" id="IPR002328">
    <property type="entry name" value="ADH_Zn_CS"/>
</dbReference>
<dbReference type="SUPFAM" id="SSF51735">
    <property type="entry name" value="NAD(P)-binding Rossmann-fold domains"/>
    <property type="match status" value="1"/>
</dbReference>
<dbReference type="SUPFAM" id="SSF50129">
    <property type="entry name" value="GroES-like"/>
    <property type="match status" value="1"/>
</dbReference>
<dbReference type="KEGG" id="scou:SCORR_v1c05760"/>
<name>A0A222EPA5_9MOLU</name>
<dbReference type="Proteomes" id="UP000203229">
    <property type="component" value="Chromosome"/>
</dbReference>
<dbReference type="Gene3D" id="3.40.50.720">
    <property type="entry name" value="NAD(P)-binding Rossmann-like Domain"/>
    <property type="match status" value="1"/>
</dbReference>
<keyword evidence="10" id="KW-1185">Reference proteome</keyword>
<dbReference type="Pfam" id="PF00107">
    <property type="entry name" value="ADH_zinc_N"/>
    <property type="match status" value="1"/>
</dbReference>
<evidence type="ECO:0000256" key="3">
    <source>
        <dbReference type="ARBA" id="ARBA00022723"/>
    </source>
</evidence>
<dbReference type="OrthoDB" id="9769198at2"/>
<dbReference type="InterPro" id="IPR011032">
    <property type="entry name" value="GroES-like_sf"/>
</dbReference>
<keyword evidence="3 6" id="KW-0479">Metal-binding</keyword>
<evidence type="ECO:0000256" key="4">
    <source>
        <dbReference type="ARBA" id="ARBA00022833"/>
    </source>
</evidence>
<protein>
    <submittedName>
        <fullName evidence="9">Alcohol dehydrogenase</fullName>
    </submittedName>
</protein>
<evidence type="ECO:0000256" key="6">
    <source>
        <dbReference type="RuleBase" id="RU361277"/>
    </source>
</evidence>
<dbReference type="InterPro" id="IPR013154">
    <property type="entry name" value="ADH-like_N"/>
</dbReference>
<evidence type="ECO:0000259" key="7">
    <source>
        <dbReference type="Pfam" id="PF00107"/>
    </source>
</evidence>
<keyword evidence="4 6" id="KW-0862">Zinc</keyword>
<evidence type="ECO:0000313" key="9">
    <source>
        <dbReference type="EMBL" id="ASP28348.1"/>
    </source>
</evidence>
<dbReference type="Gene3D" id="3.90.180.10">
    <property type="entry name" value="Medium-chain alcohol dehydrogenases, catalytic domain"/>
    <property type="match status" value="1"/>
</dbReference>
<accession>A0A222EPA5</accession>
<keyword evidence="5" id="KW-0560">Oxidoreductase</keyword>
<evidence type="ECO:0000313" key="10">
    <source>
        <dbReference type="Proteomes" id="UP000203229"/>
    </source>
</evidence>
<proteinExistence type="inferred from homology"/>
<comment type="cofactor">
    <cofactor evidence="1 6">
        <name>Zn(2+)</name>
        <dbReference type="ChEBI" id="CHEBI:29105"/>
    </cofactor>
</comment>